<evidence type="ECO:0000313" key="2">
    <source>
        <dbReference type="EMBL" id="SIM68359.1"/>
    </source>
</evidence>
<dbReference type="InterPro" id="IPR008928">
    <property type="entry name" value="6-hairpin_glycosidase_sf"/>
</dbReference>
<dbReference type="EMBL" id="LT671858">
    <property type="protein sequence ID" value="SIM68359.1"/>
    <property type="molecule type" value="Genomic_DNA"/>
</dbReference>
<evidence type="ECO:0000259" key="1">
    <source>
        <dbReference type="Pfam" id="PF06202"/>
    </source>
</evidence>
<dbReference type="Pfam" id="PF06202">
    <property type="entry name" value="GDE_C"/>
    <property type="match status" value="1"/>
</dbReference>
<evidence type="ECO:0000313" key="3">
    <source>
        <dbReference type="Proteomes" id="UP000195607"/>
    </source>
</evidence>
<name>A0A1N5V6V2_9ARCH</name>
<feature type="domain" description="Glycogen debranching enzyme C-terminal" evidence="1">
    <location>
        <begin position="407"/>
        <end position="587"/>
    </location>
</feature>
<dbReference type="Gene3D" id="1.50.10.10">
    <property type="match status" value="1"/>
</dbReference>
<protein>
    <submittedName>
        <fullName evidence="2">Glycogen debranching enzyme</fullName>
    </submittedName>
</protein>
<sequence length="670" mass="77244">MLKTESIMDICRTLKIGDNERDMDHWIVERDTSRSEGFYSSVIKNGPVHFVCGQNGSIESWISPRRRVGLWNFDTQHISGLDIKVNGKSEKETFLKYVRGFAYIYRQYEDFERLDFIASKKAILEMKLRSEKLVNFEINIQILHETAWPQSNFGKDYRVKVNERYIRISSSIASTTINYKSNGNTKIAIDNQKITISSDSTSFLDIYVSCDDSLPEENDLENSIKYNEKTNTISNLVTPSFRINKLFRWAKHDLLELFTSTPIGNGFYAGIPQFSWFFGRDGEWMSMAAIECGLGDLAQNHLDMLYSFSKGGRIPHEIPLSNGGHIKGDNYKIGDSPVSTQFMSIDSSPLWIICMYMLSGWTGKKSDEKTISDVMNFCKSCDRDQDGLIENRFSEGLIGWPESWAQKRDGICVDVNAWWLEAIRVFDQMNGEGNRRFESILKLYKDLFYRFTENGITIIDSANDGKTRDIKGAMQIVPAMYFSGSLFSEGLKWLYQPDLVTEWGVRSVSNRDRFYDGGYHTGTIWPLMTGWMVLALYNNSMYTEGFDMIETFTRLAFSSLDPGRINETYNPEFLYAEGQFFQGWSSSLFIQSIMEGLLGFERVPTDDDPSEMMNPHLPESWDEVKLLNFPFRNKVFNITVRKGNRKEASDISKYMQKNEWQINLSKENAI</sequence>
<gene>
    <name evidence="2" type="ORF">CSP5_1243</name>
</gene>
<dbReference type="InterPro" id="IPR032790">
    <property type="entry name" value="GDE_C"/>
</dbReference>
<dbReference type="Proteomes" id="UP000195607">
    <property type="component" value="Chromosome I"/>
</dbReference>
<reference evidence="2 3" key="1">
    <citation type="submission" date="2016-04" db="EMBL/GenBank/DDBJ databases">
        <authorList>
            <person name="Evans L.H."/>
            <person name="Alamgir A."/>
            <person name="Owens N."/>
            <person name="Weber N.D."/>
            <person name="Virtaneva K."/>
            <person name="Barbian K."/>
            <person name="Babar A."/>
            <person name="Rosenke K."/>
        </authorList>
    </citation>
    <scope>NUCLEOTIDE SEQUENCE [LARGE SCALE GENOMIC DNA]</scope>
    <source>
        <strain evidence="3">S5(T) (JCM 30642 \VKM B-2941)</strain>
    </source>
</reference>
<dbReference type="GO" id="GO:0005975">
    <property type="term" value="P:carbohydrate metabolic process"/>
    <property type="evidence" value="ECO:0007669"/>
    <property type="project" value="InterPro"/>
</dbReference>
<dbReference type="SUPFAM" id="SSF48208">
    <property type="entry name" value="Six-hairpin glycosidases"/>
    <property type="match status" value="1"/>
</dbReference>
<dbReference type="InterPro" id="IPR012341">
    <property type="entry name" value="6hp_glycosidase-like_sf"/>
</dbReference>
<proteinExistence type="predicted"/>
<organism evidence="2 3">
    <name type="scientific">Cuniculiplasma divulgatum</name>
    <dbReference type="NCBI Taxonomy" id="1673428"/>
    <lineage>
        <taxon>Archaea</taxon>
        <taxon>Methanobacteriati</taxon>
        <taxon>Thermoplasmatota</taxon>
        <taxon>Thermoplasmata</taxon>
        <taxon>Thermoplasmatales</taxon>
        <taxon>Cuniculiplasmataceae</taxon>
        <taxon>Cuniculiplasma</taxon>
    </lineage>
</organism>
<accession>A0A1N5V6V2</accession>
<dbReference type="AlphaFoldDB" id="A0A1N5V6V2"/>